<protein>
    <recommendedName>
        <fullName evidence="1">Mga helix-turn-helix domain-containing protein</fullName>
    </recommendedName>
</protein>
<dbReference type="OrthoDB" id="2326586at2"/>
<accession>A0A0R1JX90</accession>
<name>A0A0R1JX90_9LACO</name>
<dbReference type="Pfam" id="PF05043">
    <property type="entry name" value="Mga"/>
    <property type="match status" value="1"/>
</dbReference>
<organism evidence="2 3">
    <name type="scientific">Lacticaseibacillus nasuensis JCM 17158</name>
    <dbReference type="NCBI Taxonomy" id="1291734"/>
    <lineage>
        <taxon>Bacteria</taxon>
        <taxon>Bacillati</taxon>
        <taxon>Bacillota</taxon>
        <taxon>Bacilli</taxon>
        <taxon>Lactobacillales</taxon>
        <taxon>Lactobacillaceae</taxon>
        <taxon>Lacticaseibacillus</taxon>
    </lineage>
</organism>
<comment type="caution">
    <text evidence="2">The sequence shown here is derived from an EMBL/GenBank/DDBJ whole genome shotgun (WGS) entry which is preliminary data.</text>
</comment>
<evidence type="ECO:0000313" key="3">
    <source>
        <dbReference type="Proteomes" id="UP000051804"/>
    </source>
</evidence>
<dbReference type="PATRIC" id="fig|1291734.4.peg.1473"/>
<proteinExistence type="predicted"/>
<feature type="domain" description="Mga helix-turn-helix" evidence="1">
    <location>
        <begin position="96"/>
        <end position="177"/>
    </location>
</feature>
<sequence length="526" mass="59657">MRGREDIFLSTSDAEKMRLFRTIVNARVAQTPVADRLASETAQKPLVTDVNLRQIALLTGRNYGSVYNTYNGLVEELEAMTSKSASVKKMFNLPSAEVRRYLVEQSHAYHFLIAAFYGQYNSFDEFLTAEDTSKATMLRHLKPMRDFAHTFGVRFSYEGLKIAGPEKRIRLFLTLIFWLATDGAAWPFSHCERKAVGRVVDATIDLFDLGRPNLVTREIAMYYVAVALRRMQLDEVIEFTPKQVTLQYPVPNFIEELDPVLRTAVALPELSLSAQMGESSSLYFLFNFLPFYVTTGTDMQEGALRRFRRYDPQIYTLVMEFLDKLPVGFITEHTLPTPVMNMLTANLFSVAMSLLEFGDDLSQALAYSINDRLHQVPQNETLAVKVHQTLEHVIVSENLTDFHAHLDVLSDSFYRNVLQLATQFLPQVKVKVAVVIEQTLLGYVDLLAFLIAQPMVVLVSPNETDIDDADLVIESATVPDASGKIGPDTHTYKWAANSSNDWFGELYATIRQIWEDKMSVSENVDY</sequence>
<dbReference type="Proteomes" id="UP000051804">
    <property type="component" value="Unassembled WGS sequence"/>
</dbReference>
<dbReference type="RefSeq" id="WP_054723248.1">
    <property type="nucleotide sequence ID" value="NZ_AZDJ01000022.1"/>
</dbReference>
<dbReference type="STRING" id="1291734.FD02_GL001430"/>
<dbReference type="AlphaFoldDB" id="A0A0R1JX90"/>
<dbReference type="EMBL" id="AZDJ01000022">
    <property type="protein sequence ID" value="KRK72458.1"/>
    <property type="molecule type" value="Genomic_DNA"/>
</dbReference>
<reference evidence="2 3" key="1">
    <citation type="journal article" date="2015" name="Genome Announc.">
        <title>Expanding the biotechnology potential of lactobacilli through comparative genomics of 213 strains and associated genera.</title>
        <authorList>
            <person name="Sun Z."/>
            <person name="Harris H.M."/>
            <person name="McCann A."/>
            <person name="Guo C."/>
            <person name="Argimon S."/>
            <person name="Zhang W."/>
            <person name="Yang X."/>
            <person name="Jeffery I.B."/>
            <person name="Cooney J.C."/>
            <person name="Kagawa T.F."/>
            <person name="Liu W."/>
            <person name="Song Y."/>
            <person name="Salvetti E."/>
            <person name="Wrobel A."/>
            <person name="Rasinkangas P."/>
            <person name="Parkhill J."/>
            <person name="Rea M.C."/>
            <person name="O'Sullivan O."/>
            <person name="Ritari J."/>
            <person name="Douillard F.P."/>
            <person name="Paul Ross R."/>
            <person name="Yang R."/>
            <person name="Briner A.E."/>
            <person name="Felis G.E."/>
            <person name="de Vos W.M."/>
            <person name="Barrangou R."/>
            <person name="Klaenhammer T.R."/>
            <person name="Caufield P.W."/>
            <person name="Cui Y."/>
            <person name="Zhang H."/>
            <person name="O'Toole P.W."/>
        </authorList>
    </citation>
    <scope>NUCLEOTIDE SEQUENCE [LARGE SCALE GENOMIC DNA]</scope>
    <source>
        <strain evidence="2 3">JCM 17158</strain>
    </source>
</reference>
<evidence type="ECO:0000313" key="2">
    <source>
        <dbReference type="EMBL" id="KRK72458.1"/>
    </source>
</evidence>
<keyword evidence="3" id="KW-1185">Reference proteome</keyword>
<gene>
    <name evidence="2" type="ORF">FD02_GL001430</name>
</gene>
<evidence type="ECO:0000259" key="1">
    <source>
        <dbReference type="Pfam" id="PF05043"/>
    </source>
</evidence>
<dbReference type="InterPro" id="IPR007737">
    <property type="entry name" value="Mga_HTH"/>
</dbReference>